<evidence type="ECO:0000313" key="3">
    <source>
        <dbReference type="Proteomes" id="UP000306628"/>
    </source>
</evidence>
<dbReference type="EMBL" id="VCKX01000040">
    <property type="protein sequence ID" value="TMR34818.1"/>
    <property type="molecule type" value="Genomic_DNA"/>
</dbReference>
<dbReference type="Pfam" id="PF03091">
    <property type="entry name" value="CutA1"/>
    <property type="match status" value="1"/>
</dbReference>
<reference evidence="2 3" key="1">
    <citation type="submission" date="2019-05" db="EMBL/GenBank/DDBJ databases">
        <title>Draft genome sequence of Nonomuraea zeae DSM 100528.</title>
        <authorList>
            <person name="Saricaoglu S."/>
            <person name="Isik K."/>
        </authorList>
    </citation>
    <scope>NUCLEOTIDE SEQUENCE [LARGE SCALE GENOMIC DNA]</scope>
    <source>
        <strain evidence="2 3">DSM 100528</strain>
    </source>
</reference>
<dbReference type="GO" id="GO:0005507">
    <property type="term" value="F:copper ion binding"/>
    <property type="evidence" value="ECO:0007669"/>
    <property type="project" value="TreeGrafter"/>
</dbReference>
<accession>A0A5S4GPC4</accession>
<organism evidence="2 3">
    <name type="scientific">Nonomuraea zeae</name>
    <dbReference type="NCBI Taxonomy" id="1642303"/>
    <lineage>
        <taxon>Bacteria</taxon>
        <taxon>Bacillati</taxon>
        <taxon>Actinomycetota</taxon>
        <taxon>Actinomycetes</taxon>
        <taxon>Streptosporangiales</taxon>
        <taxon>Streptosporangiaceae</taxon>
        <taxon>Nonomuraea</taxon>
    </lineage>
</organism>
<proteinExistence type="inferred from homology"/>
<dbReference type="GO" id="GO:0010038">
    <property type="term" value="P:response to metal ion"/>
    <property type="evidence" value="ECO:0007669"/>
    <property type="project" value="InterPro"/>
</dbReference>
<dbReference type="AlphaFoldDB" id="A0A5S4GPC4"/>
<dbReference type="InterPro" id="IPR004323">
    <property type="entry name" value="Ion_tolerance_CutA"/>
</dbReference>
<evidence type="ECO:0000313" key="2">
    <source>
        <dbReference type="EMBL" id="TMR34818.1"/>
    </source>
</evidence>
<evidence type="ECO:0000256" key="1">
    <source>
        <dbReference type="ARBA" id="ARBA00010169"/>
    </source>
</evidence>
<gene>
    <name evidence="2" type="ORF">ETD85_15530</name>
</gene>
<dbReference type="InterPro" id="IPR011322">
    <property type="entry name" value="N-reg_PII-like_a/b"/>
</dbReference>
<dbReference type="Proteomes" id="UP000306628">
    <property type="component" value="Unassembled WGS sequence"/>
</dbReference>
<dbReference type="InterPro" id="IPR015867">
    <property type="entry name" value="N-reg_PII/ATP_PRibTrfase_C"/>
</dbReference>
<comment type="caution">
    <text evidence="2">The sequence shown here is derived from an EMBL/GenBank/DDBJ whole genome shotgun (WGS) entry which is preliminary data.</text>
</comment>
<sequence>MGLMEDYIQVLTTVPSEKDGVALARSIASARLAASVQIIGPIRSLYWWRGELRDEQEWQLAIMTTRVLFDTLEVHIKANHSYETPEIIATEITAGSDEYLAWISAETRRIDAS</sequence>
<name>A0A5S4GPC4_9ACTN</name>
<dbReference type="Gene3D" id="3.30.70.120">
    <property type="match status" value="1"/>
</dbReference>
<dbReference type="PANTHER" id="PTHR23419">
    <property type="entry name" value="DIVALENT CATION TOLERANCE CUTA-RELATED"/>
    <property type="match status" value="1"/>
</dbReference>
<dbReference type="PANTHER" id="PTHR23419:SF8">
    <property type="entry name" value="FI09726P"/>
    <property type="match status" value="1"/>
</dbReference>
<dbReference type="OrthoDB" id="37622at2"/>
<dbReference type="SUPFAM" id="SSF54913">
    <property type="entry name" value="GlnB-like"/>
    <property type="match status" value="1"/>
</dbReference>
<comment type="similarity">
    <text evidence="1">Belongs to the CutA family.</text>
</comment>
<keyword evidence="3" id="KW-1185">Reference proteome</keyword>
<protein>
    <submittedName>
        <fullName evidence="2">Divalent-cation tolerance protein CutA</fullName>
    </submittedName>
</protein>